<protein>
    <submittedName>
        <fullName evidence="1">Uncharacterized protein</fullName>
    </submittedName>
</protein>
<evidence type="ECO:0000313" key="1">
    <source>
        <dbReference type="EMBL" id="CAG7893093.1"/>
    </source>
</evidence>
<gene>
    <name evidence="1" type="ORF">BRAPAZ1V2_A02P20450.2</name>
</gene>
<dbReference type="AlphaFoldDB" id="A0A8D9LZX1"/>
<evidence type="ECO:0000313" key="2">
    <source>
        <dbReference type="Proteomes" id="UP000694005"/>
    </source>
</evidence>
<accession>A0A8D9LZX1</accession>
<dbReference type="EMBL" id="LS974618">
    <property type="protein sequence ID" value="CAG7893093.1"/>
    <property type="molecule type" value="Genomic_DNA"/>
</dbReference>
<dbReference type="Gramene" id="A02p20450.2_BraZ1">
    <property type="protein sequence ID" value="A02p20450.2_BraZ1.CDS.1"/>
    <property type="gene ID" value="A02g20450.2_BraZ1"/>
</dbReference>
<reference evidence="1 2" key="1">
    <citation type="submission" date="2021-07" db="EMBL/GenBank/DDBJ databases">
        <authorList>
            <consortium name="Genoscope - CEA"/>
            <person name="William W."/>
        </authorList>
    </citation>
    <scope>NUCLEOTIDE SEQUENCE [LARGE SCALE GENOMIC DNA]</scope>
</reference>
<sequence>MESNLSSLFSNIEKLNFQNYHKMIKLLVIHNHTKSGVLCGDGVQLAELRIDPRNLVNGNRDPKTSHVSHQELLEHRMPHNRSLAASALPILASSVVDSVDDFRAAFPGVLDLGGVEGEPPSVRSSGGGSVSVAMRRREIRVSRGCGGREVEKAGGEKRLCFGEVRLRVLVELIGEVSERKVFLWREEVEVSKRRVR</sequence>
<dbReference type="Proteomes" id="UP000694005">
    <property type="component" value="Chromosome A02"/>
</dbReference>
<organism evidence="1 2">
    <name type="scientific">Brassica campestris</name>
    <name type="common">Field mustard</name>
    <dbReference type="NCBI Taxonomy" id="3711"/>
    <lineage>
        <taxon>Eukaryota</taxon>
        <taxon>Viridiplantae</taxon>
        <taxon>Streptophyta</taxon>
        <taxon>Embryophyta</taxon>
        <taxon>Tracheophyta</taxon>
        <taxon>Spermatophyta</taxon>
        <taxon>Magnoliopsida</taxon>
        <taxon>eudicotyledons</taxon>
        <taxon>Gunneridae</taxon>
        <taxon>Pentapetalae</taxon>
        <taxon>rosids</taxon>
        <taxon>malvids</taxon>
        <taxon>Brassicales</taxon>
        <taxon>Brassicaceae</taxon>
        <taxon>Brassiceae</taxon>
        <taxon>Brassica</taxon>
    </lineage>
</organism>
<name>A0A8D9LZX1_BRACM</name>
<proteinExistence type="predicted"/>